<organism evidence="8">
    <name type="scientific">Selaginella moellendorffii</name>
    <name type="common">Spikemoss</name>
    <dbReference type="NCBI Taxonomy" id="88036"/>
    <lineage>
        <taxon>Eukaryota</taxon>
        <taxon>Viridiplantae</taxon>
        <taxon>Streptophyta</taxon>
        <taxon>Embryophyta</taxon>
        <taxon>Tracheophyta</taxon>
        <taxon>Lycopodiopsida</taxon>
        <taxon>Selaginellales</taxon>
        <taxon>Selaginellaceae</taxon>
        <taxon>Selaginella</taxon>
    </lineage>
</organism>
<dbReference type="AlphaFoldDB" id="D8R620"/>
<evidence type="ECO:0000256" key="6">
    <source>
        <dbReference type="SAM" id="Phobius"/>
    </source>
</evidence>
<dbReference type="GO" id="GO:0005737">
    <property type="term" value="C:cytoplasm"/>
    <property type="evidence" value="ECO:0007669"/>
    <property type="project" value="UniProtKB-ARBA"/>
</dbReference>
<name>D8R620_SELML</name>
<dbReference type="InParanoid" id="D8R620"/>
<dbReference type="PANTHER" id="PTHR31621:SF37">
    <property type="entry name" value="OS01G0882400 PROTEIN"/>
    <property type="match status" value="1"/>
</dbReference>
<feature type="transmembrane region" description="Helical" evidence="6">
    <location>
        <begin position="105"/>
        <end position="123"/>
    </location>
</feature>
<dbReference type="HOGENOM" id="CLU_075936_2_0_1"/>
<proteinExistence type="inferred from homology"/>
<evidence type="ECO:0000256" key="4">
    <source>
        <dbReference type="ARBA" id="ARBA00022989"/>
    </source>
</evidence>
<comment type="similarity">
    <text evidence="2">Belongs to the plant DMP1 protein family.</text>
</comment>
<feature type="transmembrane region" description="Helical" evidence="6">
    <location>
        <begin position="135"/>
        <end position="155"/>
    </location>
</feature>
<feature type="non-terminal residue" evidence="7">
    <location>
        <position position="167"/>
    </location>
</feature>
<keyword evidence="8" id="KW-1185">Reference proteome</keyword>
<dbReference type="eggNOG" id="ENOG502RYBP">
    <property type="taxonomic scope" value="Eukaryota"/>
</dbReference>
<keyword evidence="4 6" id="KW-1133">Transmembrane helix</keyword>
<accession>D8R620</accession>
<keyword evidence="3 6" id="KW-0812">Transmembrane</keyword>
<dbReference type="GO" id="GO:0016020">
    <property type="term" value="C:membrane"/>
    <property type="evidence" value="ECO:0007669"/>
    <property type="project" value="UniProtKB-SubCell"/>
</dbReference>
<dbReference type="STRING" id="88036.D8R620"/>
<gene>
    <name evidence="7" type="ORF">SELMODRAFT_68629</name>
</gene>
<evidence type="ECO:0000313" key="7">
    <source>
        <dbReference type="EMBL" id="EFJ32243.1"/>
    </source>
</evidence>
<dbReference type="Gramene" id="EFJ32243">
    <property type="protein sequence ID" value="EFJ32243"/>
    <property type="gene ID" value="SELMODRAFT_68629"/>
</dbReference>
<dbReference type="OrthoDB" id="525686at2759"/>
<protein>
    <submittedName>
        <fullName evidence="7">Uncharacterized protein</fullName>
    </submittedName>
</protein>
<dbReference type="Proteomes" id="UP000001514">
    <property type="component" value="Unassembled WGS sequence"/>
</dbReference>
<dbReference type="GO" id="GO:0010256">
    <property type="term" value="P:endomembrane system organization"/>
    <property type="evidence" value="ECO:0000318"/>
    <property type="project" value="GO_Central"/>
</dbReference>
<keyword evidence="5 6" id="KW-0472">Membrane</keyword>
<dbReference type="OMA" id="DKYVTDC"/>
<dbReference type="KEGG" id="smo:SELMODRAFT_68629"/>
<feature type="transmembrane region" description="Helical" evidence="6">
    <location>
        <begin position="45"/>
        <end position="63"/>
    </location>
</feature>
<dbReference type="InterPro" id="IPR007770">
    <property type="entry name" value="DMP"/>
</dbReference>
<dbReference type="FunCoup" id="D8R620">
    <property type="interactions" value="412"/>
</dbReference>
<dbReference type="Pfam" id="PF05078">
    <property type="entry name" value="DUF679"/>
    <property type="match status" value="1"/>
</dbReference>
<dbReference type="EMBL" id="GL377572">
    <property type="protein sequence ID" value="EFJ32243.1"/>
    <property type="molecule type" value="Genomic_DNA"/>
</dbReference>
<sequence>FISRTLTTALHGSANLANMLPTGTVLFFQMLDPILFRAGSCENKLLSAIFLLVCAILCFTLSFTDSFQAPNGKVYYGLATFRGLWTPQIQCTINLSQYRIRFSDFVHALLAVFAFMTTTTFSTDVVSCFVKVPDSFVGSAPALSGFLVSAVFLYFPTNRHGVGFPLT</sequence>
<evidence type="ECO:0000313" key="8">
    <source>
        <dbReference type="Proteomes" id="UP000001514"/>
    </source>
</evidence>
<evidence type="ECO:0000256" key="2">
    <source>
        <dbReference type="ARBA" id="ARBA00008707"/>
    </source>
</evidence>
<dbReference type="PANTHER" id="PTHR31621">
    <property type="entry name" value="PROTEIN DMP3"/>
    <property type="match status" value="1"/>
</dbReference>
<evidence type="ECO:0000256" key="5">
    <source>
        <dbReference type="ARBA" id="ARBA00023136"/>
    </source>
</evidence>
<feature type="non-terminal residue" evidence="7">
    <location>
        <position position="1"/>
    </location>
</feature>
<evidence type="ECO:0000256" key="3">
    <source>
        <dbReference type="ARBA" id="ARBA00022692"/>
    </source>
</evidence>
<comment type="subcellular location">
    <subcellularLocation>
        <location evidence="1">Membrane</location>
        <topology evidence="1">Multi-pass membrane protein</topology>
    </subcellularLocation>
</comment>
<reference evidence="7 8" key="1">
    <citation type="journal article" date="2011" name="Science">
        <title>The Selaginella genome identifies genetic changes associated with the evolution of vascular plants.</title>
        <authorList>
            <person name="Banks J.A."/>
            <person name="Nishiyama T."/>
            <person name="Hasebe M."/>
            <person name="Bowman J.L."/>
            <person name="Gribskov M."/>
            <person name="dePamphilis C."/>
            <person name="Albert V.A."/>
            <person name="Aono N."/>
            <person name="Aoyama T."/>
            <person name="Ambrose B.A."/>
            <person name="Ashton N.W."/>
            <person name="Axtell M.J."/>
            <person name="Barker E."/>
            <person name="Barker M.S."/>
            <person name="Bennetzen J.L."/>
            <person name="Bonawitz N.D."/>
            <person name="Chapple C."/>
            <person name="Cheng C."/>
            <person name="Correa L.G."/>
            <person name="Dacre M."/>
            <person name="DeBarry J."/>
            <person name="Dreyer I."/>
            <person name="Elias M."/>
            <person name="Engstrom E.M."/>
            <person name="Estelle M."/>
            <person name="Feng L."/>
            <person name="Finet C."/>
            <person name="Floyd S.K."/>
            <person name="Frommer W.B."/>
            <person name="Fujita T."/>
            <person name="Gramzow L."/>
            <person name="Gutensohn M."/>
            <person name="Harholt J."/>
            <person name="Hattori M."/>
            <person name="Heyl A."/>
            <person name="Hirai T."/>
            <person name="Hiwatashi Y."/>
            <person name="Ishikawa M."/>
            <person name="Iwata M."/>
            <person name="Karol K.G."/>
            <person name="Koehler B."/>
            <person name="Kolukisaoglu U."/>
            <person name="Kubo M."/>
            <person name="Kurata T."/>
            <person name="Lalonde S."/>
            <person name="Li K."/>
            <person name="Li Y."/>
            <person name="Litt A."/>
            <person name="Lyons E."/>
            <person name="Manning G."/>
            <person name="Maruyama T."/>
            <person name="Michael T.P."/>
            <person name="Mikami K."/>
            <person name="Miyazaki S."/>
            <person name="Morinaga S."/>
            <person name="Murata T."/>
            <person name="Mueller-Roeber B."/>
            <person name="Nelson D.R."/>
            <person name="Obara M."/>
            <person name="Oguri Y."/>
            <person name="Olmstead R.G."/>
            <person name="Onodera N."/>
            <person name="Petersen B.L."/>
            <person name="Pils B."/>
            <person name="Prigge M."/>
            <person name="Rensing S.A."/>
            <person name="Riano-Pachon D.M."/>
            <person name="Roberts A.W."/>
            <person name="Sato Y."/>
            <person name="Scheller H.V."/>
            <person name="Schulz B."/>
            <person name="Schulz C."/>
            <person name="Shakirov E.V."/>
            <person name="Shibagaki N."/>
            <person name="Shinohara N."/>
            <person name="Shippen D.E."/>
            <person name="Soerensen I."/>
            <person name="Sotooka R."/>
            <person name="Sugimoto N."/>
            <person name="Sugita M."/>
            <person name="Sumikawa N."/>
            <person name="Tanurdzic M."/>
            <person name="Theissen G."/>
            <person name="Ulvskov P."/>
            <person name="Wakazuki S."/>
            <person name="Weng J.K."/>
            <person name="Willats W.W."/>
            <person name="Wipf D."/>
            <person name="Wolf P.G."/>
            <person name="Yang L."/>
            <person name="Zimmer A.D."/>
            <person name="Zhu Q."/>
            <person name="Mitros T."/>
            <person name="Hellsten U."/>
            <person name="Loque D."/>
            <person name="Otillar R."/>
            <person name="Salamov A."/>
            <person name="Schmutz J."/>
            <person name="Shapiro H."/>
            <person name="Lindquist E."/>
            <person name="Lucas S."/>
            <person name="Rokhsar D."/>
            <person name="Grigoriev I.V."/>
        </authorList>
    </citation>
    <scope>NUCLEOTIDE SEQUENCE [LARGE SCALE GENOMIC DNA]</scope>
</reference>
<evidence type="ECO:0000256" key="1">
    <source>
        <dbReference type="ARBA" id="ARBA00004141"/>
    </source>
</evidence>